<organism evidence="3">
    <name type="scientific">Schistosoma curassoni</name>
    <dbReference type="NCBI Taxonomy" id="6186"/>
    <lineage>
        <taxon>Eukaryota</taxon>
        <taxon>Metazoa</taxon>
        <taxon>Spiralia</taxon>
        <taxon>Lophotrochozoa</taxon>
        <taxon>Platyhelminthes</taxon>
        <taxon>Trematoda</taxon>
        <taxon>Digenea</taxon>
        <taxon>Strigeidida</taxon>
        <taxon>Schistosomatoidea</taxon>
        <taxon>Schistosomatidae</taxon>
        <taxon>Schistosoma</taxon>
    </lineage>
</organism>
<name>A0A183JUS2_9TREM</name>
<dbReference type="EMBL" id="UZAK01014482">
    <property type="protein sequence ID" value="VDP04314.1"/>
    <property type="molecule type" value="Genomic_DNA"/>
</dbReference>
<accession>A0A183JUS2</accession>
<protein>
    <submittedName>
        <fullName evidence="3">HTH psq-type domain-containing protein</fullName>
    </submittedName>
</protein>
<reference evidence="1 2" key="2">
    <citation type="submission" date="2018-11" db="EMBL/GenBank/DDBJ databases">
        <authorList>
            <consortium name="Pathogen Informatics"/>
        </authorList>
    </citation>
    <scope>NUCLEOTIDE SEQUENCE [LARGE SCALE GENOMIC DNA]</scope>
    <source>
        <strain evidence="1">Dakar</strain>
        <strain evidence="2">Dakar, Senegal</strain>
    </source>
</reference>
<gene>
    <name evidence="1" type="ORF">SCUD_LOCUS6464</name>
</gene>
<proteinExistence type="predicted"/>
<evidence type="ECO:0000313" key="1">
    <source>
        <dbReference type="EMBL" id="VDP04314.1"/>
    </source>
</evidence>
<dbReference type="WBParaSite" id="SCUD_0000646501-mRNA-1">
    <property type="protein sequence ID" value="SCUD_0000646501-mRNA-1"/>
    <property type="gene ID" value="SCUD_0000646501"/>
</dbReference>
<evidence type="ECO:0000313" key="3">
    <source>
        <dbReference type="WBParaSite" id="SCUD_0000646501-mRNA-1"/>
    </source>
</evidence>
<keyword evidence="2" id="KW-1185">Reference proteome</keyword>
<sequence>MFLFVETHIDDHSNQHTKDLSKSFNVNISTIKSIRTEQTPASASIASKKRI</sequence>
<evidence type="ECO:0000313" key="2">
    <source>
        <dbReference type="Proteomes" id="UP000279833"/>
    </source>
</evidence>
<dbReference type="Proteomes" id="UP000279833">
    <property type="component" value="Unassembled WGS sequence"/>
</dbReference>
<reference evidence="3" key="1">
    <citation type="submission" date="2016-06" db="UniProtKB">
        <authorList>
            <consortium name="WormBaseParasite"/>
        </authorList>
    </citation>
    <scope>IDENTIFICATION</scope>
</reference>
<dbReference type="AlphaFoldDB" id="A0A183JUS2"/>